<evidence type="ECO:0000313" key="2">
    <source>
        <dbReference type="EMBL" id="PNX61099.1"/>
    </source>
</evidence>
<sequence>LQLCRSGKEFRRRRSSKLEGQFTKRCVESVKQIKGPVEPGPKKQHWPNRELARTKERRVESGERGSTWQIEERPDDQGAVTTLP</sequence>
<dbReference type="Proteomes" id="UP000236291">
    <property type="component" value="Unassembled WGS sequence"/>
</dbReference>
<dbReference type="AlphaFoldDB" id="A0A2K3K492"/>
<accession>A0A2K3K492</accession>
<gene>
    <name evidence="2" type="ORF">L195_g060501</name>
</gene>
<feature type="non-terminal residue" evidence="2">
    <location>
        <position position="1"/>
    </location>
</feature>
<name>A0A2K3K492_TRIPR</name>
<reference evidence="2 3" key="1">
    <citation type="journal article" date="2014" name="Am. J. Bot.">
        <title>Genome assembly and annotation for red clover (Trifolium pratense; Fabaceae).</title>
        <authorList>
            <person name="Istvanek J."/>
            <person name="Jaros M."/>
            <person name="Krenek A."/>
            <person name="Repkova J."/>
        </authorList>
    </citation>
    <scope>NUCLEOTIDE SEQUENCE [LARGE SCALE GENOMIC DNA]</scope>
    <source>
        <strain evidence="3">cv. Tatra</strain>
        <tissue evidence="2">Young leaves</tissue>
    </source>
</reference>
<dbReference type="EMBL" id="ASHM01139963">
    <property type="protein sequence ID" value="PNX61099.1"/>
    <property type="molecule type" value="Genomic_DNA"/>
</dbReference>
<evidence type="ECO:0000313" key="3">
    <source>
        <dbReference type="Proteomes" id="UP000236291"/>
    </source>
</evidence>
<comment type="caution">
    <text evidence="2">The sequence shown here is derived from an EMBL/GenBank/DDBJ whole genome shotgun (WGS) entry which is preliminary data.</text>
</comment>
<reference evidence="2 3" key="2">
    <citation type="journal article" date="2017" name="Front. Plant Sci.">
        <title>Gene Classification and Mining of Molecular Markers Useful in Red Clover (Trifolium pratense) Breeding.</title>
        <authorList>
            <person name="Istvanek J."/>
            <person name="Dluhosova J."/>
            <person name="Dluhos P."/>
            <person name="Patkova L."/>
            <person name="Nedelnik J."/>
            <person name="Repkova J."/>
        </authorList>
    </citation>
    <scope>NUCLEOTIDE SEQUENCE [LARGE SCALE GENOMIC DNA]</scope>
    <source>
        <strain evidence="3">cv. Tatra</strain>
        <tissue evidence="2">Young leaves</tissue>
    </source>
</reference>
<protein>
    <submittedName>
        <fullName evidence="2">Uncharacterized protein</fullName>
    </submittedName>
</protein>
<feature type="compositionally biased region" description="Basic and acidic residues" evidence="1">
    <location>
        <begin position="47"/>
        <end position="63"/>
    </location>
</feature>
<organism evidence="2 3">
    <name type="scientific">Trifolium pratense</name>
    <name type="common">Red clover</name>
    <dbReference type="NCBI Taxonomy" id="57577"/>
    <lineage>
        <taxon>Eukaryota</taxon>
        <taxon>Viridiplantae</taxon>
        <taxon>Streptophyta</taxon>
        <taxon>Embryophyta</taxon>
        <taxon>Tracheophyta</taxon>
        <taxon>Spermatophyta</taxon>
        <taxon>Magnoliopsida</taxon>
        <taxon>eudicotyledons</taxon>
        <taxon>Gunneridae</taxon>
        <taxon>Pentapetalae</taxon>
        <taxon>rosids</taxon>
        <taxon>fabids</taxon>
        <taxon>Fabales</taxon>
        <taxon>Fabaceae</taxon>
        <taxon>Papilionoideae</taxon>
        <taxon>50 kb inversion clade</taxon>
        <taxon>NPAAA clade</taxon>
        <taxon>Hologalegina</taxon>
        <taxon>IRL clade</taxon>
        <taxon>Trifolieae</taxon>
        <taxon>Trifolium</taxon>
    </lineage>
</organism>
<evidence type="ECO:0000256" key="1">
    <source>
        <dbReference type="SAM" id="MobiDB-lite"/>
    </source>
</evidence>
<proteinExistence type="predicted"/>
<feature type="region of interest" description="Disordered" evidence="1">
    <location>
        <begin position="34"/>
        <end position="84"/>
    </location>
</feature>